<evidence type="ECO:0000256" key="1">
    <source>
        <dbReference type="PROSITE-ProRule" id="PRU00023"/>
    </source>
</evidence>
<evidence type="ECO:0000313" key="3">
    <source>
        <dbReference type="Proteomes" id="UP001303647"/>
    </source>
</evidence>
<dbReference type="InterPro" id="IPR002110">
    <property type="entry name" value="Ankyrin_rpt"/>
</dbReference>
<proteinExistence type="predicted"/>
<evidence type="ECO:0000313" key="2">
    <source>
        <dbReference type="EMBL" id="KAK4243064.1"/>
    </source>
</evidence>
<dbReference type="Proteomes" id="UP001303647">
    <property type="component" value="Unassembled WGS sequence"/>
</dbReference>
<keyword evidence="1" id="KW-0040">ANK repeat</keyword>
<organism evidence="2 3">
    <name type="scientific">Corynascus novoguineensis</name>
    <dbReference type="NCBI Taxonomy" id="1126955"/>
    <lineage>
        <taxon>Eukaryota</taxon>
        <taxon>Fungi</taxon>
        <taxon>Dikarya</taxon>
        <taxon>Ascomycota</taxon>
        <taxon>Pezizomycotina</taxon>
        <taxon>Sordariomycetes</taxon>
        <taxon>Sordariomycetidae</taxon>
        <taxon>Sordariales</taxon>
        <taxon>Chaetomiaceae</taxon>
        <taxon>Corynascus</taxon>
    </lineage>
</organism>
<name>A0AAN7HK55_9PEZI</name>
<protein>
    <recommendedName>
        <fullName evidence="4">Ankyrin repeat protein</fullName>
    </recommendedName>
</protein>
<feature type="repeat" description="ANK" evidence="1">
    <location>
        <begin position="264"/>
        <end position="296"/>
    </location>
</feature>
<dbReference type="Gene3D" id="1.25.40.20">
    <property type="entry name" value="Ankyrin repeat-containing domain"/>
    <property type="match status" value="2"/>
</dbReference>
<sequence>MADDPRRDKDRAAQKCALHDPISADADVDDQAILKALLRSVKDGQVLAFDALLDEFDTSALTTPAASIEQLSAAQRAHHQKERNGIKLTEDEAAELEALAGGDKVLRRIFSNADKLDFCKVLLKHGWDPNRRIEDTSTPLSVAVGCPETVRWLLENGADPNARVIPGGKADVLTIAAAKRPKASPQVIKLLLEHGADVRETHALHVAASRSGERVAPDERGEPDPAMMEILRILLDAGANVNQMDPDPKGPDSLARNGRQRTFTTGTPLHHAVAHGSPEAVSYLLARDADLSAPSWSGHTAMQAAERAQRDDILEVIALHKKQWAA</sequence>
<dbReference type="InterPro" id="IPR051616">
    <property type="entry name" value="Cul2-RING_E3_ligase_SR"/>
</dbReference>
<dbReference type="InterPro" id="IPR036770">
    <property type="entry name" value="Ankyrin_rpt-contain_sf"/>
</dbReference>
<dbReference type="AlphaFoldDB" id="A0AAN7HK55"/>
<dbReference type="PANTHER" id="PTHR46224">
    <property type="entry name" value="ANKYRIN REPEAT FAMILY PROTEIN"/>
    <property type="match status" value="1"/>
</dbReference>
<dbReference type="PROSITE" id="PS50088">
    <property type="entry name" value="ANK_REPEAT"/>
    <property type="match status" value="1"/>
</dbReference>
<gene>
    <name evidence="2" type="ORF">C7999DRAFT_36616</name>
</gene>
<reference evidence="2" key="1">
    <citation type="journal article" date="2023" name="Mol. Phylogenet. Evol.">
        <title>Genome-scale phylogeny and comparative genomics of the fungal order Sordariales.</title>
        <authorList>
            <person name="Hensen N."/>
            <person name="Bonometti L."/>
            <person name="Westerberg I."/>
            <person name="Brannstrom I.O."/>
            <person name="Guillou S."/>
            <person name="Cros-Aarteil S."/>
            <person name="Calhoun S."/>
            <person name="Haridas S."/>
            <person name="Kuo A."/>
            <person name="Mondo S."/>
            <person name="Pangilinan J."/>
            <person name="Riley R."/>
            <person name="LaButti K."/>
            <person name="Andreopoulos B."/>
            <person name="Lipzen A."/>
            <person name="Chen C."/>
            <person name="Yan M."/>
            <person name="Daum C."/>
            <person name="Ng V."/>
            <person name="Clum A."/>
            <person name="Steindorff A."/>
            <person name="Ohm R.A."/>
            <person name="Martin F."/>
            <person name="Silar P."/>
            <person name="Natvig D.O."/>
            <person name="Lalanne C."/>
            <person name="Gautier V."/>
            <person name="Ament-Velasquez S.L."/>
            <person name="Kruys A."/>
            <person name="Hutchinson M.I."/>
            <person name="Powell A.J."/>
            <person name="Barry K."/>
            <person name="Miller A.N."/>
            <person name="Grigoriev I.V."/>
            <person name="Debuchy R."/>
            <person name="Gladieux P."/>
            <person name="Hiltunen Thoren M."/>
            <person name="Johannesson H."/>
        </authorList>
    </citation>
    <scope>NUCLEOTIDE SEQUENCE</scope>
    <source>
        <strain evidence="2">CBS 359.72</strain>
    </source>
</reference>
<reference evidence="2" key="2">
    <citation type="submission" date="2023-05" db="EMBL/GenBank/DDBJ databases">
        <authorList>
            <consortium name="Lawrence Berkeley National Laboratory"/>
            <person name="Steindorff A."/>
            <person name="Hensen N."/>
            <person name="Bonometti L."/>
            <person name="Westerberg I."/>
            <person name="Brannstrom I.O."/>
            <person name="Guillou S."/>
            <person name="Cros-Aarteil S."/>
            <person name="Calhoun S."/>
            <person name="Haridas S."/>
            <person name="Kuo A."/>
            <person name="Mondo S."/>
            <person name="Pangilinan J."/>
            <person name="Riley R."/>
            <person name="Labutti K."/>
            <person name="Andreopoulos B."/>
            <person name="Lipzen A."/>
            <person name="Chen C."/>
            <person name="Yanf M."/>
            <person name="Daum C."/>
            <person name="Ng V."/>
            <person name="Clum A."/>
            <person name="Ohm R."/>
            <person name="Martin F."/>
            <person name="Silar P."/>
            <person name="Natvig D."/>
            <person name="Lalanne C."/>
            <person name="Gautier V."/>
            <person name="Ament-Velasquez S.L."/>
            <person name="Kruys A."/>
            <person name="Hutchinson M.I."/>
            <person name="Powell A.J."/>
            <person name="Barry K."/>
            <person name="Miller A.N."/>
            <person name="Grigoriev I.V."/>
            <person name="Debuchy R."/>
            <person name="Gladieux P."/>
            <person name="Thoren M.H."/>
            <person name="Johannesson H."/>
        </authorList>
    </citation>
    <scope>NUCLEOTIDE SEQUENCE</scope>
    <source>
        <strain evidence="2">CBS 359.72</strain>
    </source>
</reference>
<evidence type="ECO:0008006" key="4">
    <source>
        <dbReference type="Google" id="ProtNLM"/>
    </source>
</evidence>
<dbReference type="Pfam" id="PF12796">
    <property type="entry name" value="Ank_2"/>
    <property type="match status" value="2"/>
</dbReference>
<keyword evidence="3" id="KW-1185">Reference proteome</keyword>
<dbReference type="EMBL" id="MU857892">
    <property type="protein sequence ID" value="KAK4243064.1"/>
    <property type="molecule type" value="Genomic_DNA"/>
</dbReference>
<dbReference type="SUPFAM" id="SSF48403">
    <property type="entry name" value="Ankyrin repeat"/>
    <property type="match status" value="1"/>
</dbReference>
<accession>A0AAN7HK55</accession>
<comment type="caution">
    <text evidence="2">The sequence shown here is derived from an EMBL/GenBank/DDBJ whole genome shotgun (WGS) entry which is preliminary data.</text>
</comment>
<dbReference type="PROSITE" id="PS50297">
    <property type="entry name" value="ANK_REP_REGION"/>
    <property type="match status" value="1"/>
</dbReference>
<dbReference type="SMART" id="SM00248">
    <property type="entry name" value="ANK"/>
    <property type="match status" value="5"/>
</dbReference>